<evidence type="ECO:0008006" key="5">
    <source>
        <dbReference type="Google" id="ProtNLM"/>
    </source>
</evidence>
<comment type="caution">
    <text evidence="3">The sequence shown here is derived from an EMBL/GenBank/DDBJ whole genome shotgun (WGS) entry which is preliminary data.</text>
</comment>
<keyword evidence="2" id="KW-1133">Transmembrane helix</keyword>
<dbReference type="EMBL" id="JXSQ01000034">
    <property type="protein sequence ID" value="KIP51479.1"/>
    <property type="molecule type" value="Genomic_DNA"/>
</dbReference>
<dbReference type="Pfam" id="PF14110">
    <property type="entry name" value="DUF4282"/>
    <property type="match status" value="1"/>
</dbReference>
<evidence type="ECO:0000256" key="1">
    <source>
        <dbReference type="SAM" id="MobiDB-lite"/>
    </source>
</evidence>
<dbReference type="Proteomes" id="UP000032120">
    <property type="component" value="Unassembled WGS sequence"/>
</dbReference>
<proteinExistence type="predicted"/>
<organism evidence="3 4">
    <name type="scientific">Leucobacter komagatae</name>
    <dbReference type="NCBI Taxonomy" id="55969"/>
    <lineage>
        <taxon>Bacteria</taxon>
        <taxon>Bacillati</taxon>
        <taxon>Actinomycetota</taxon>
        <taxon>Actinomycetes</taxon>
        <taxon>Micrococcales</taxon>
        <taxon>Microbacteriaceae</taxon>
        <taxon>Leucobacter</taxon>
    </lineage>
</organism>
<dbReference type="AlphaFoldDB" id="A0A0D0IIM8"/>
<feature type="transmembrane region" description="Helical" evidence="2">
    <location>
        <begin position="76"/>
        <end position="99"/>
    </location>
</feature>
<dbReference type="InterPro" id="IPR025557">
    <property type="entry name" value="DUF4282"/>
</dbReference>
<keyword evidence="2" id="KW-0472">Membrane</keyword>
<feature type="region of interest" description="Disordered" evidence="1">
    <location>
        <begin position="1"/>
        <end position="45"/>
    </location>
</feature>
<name>A0A0D0IIM8_9MICO</name>
<evidence type="ECO:0000313" key="4">
    <source>
        <dbReference type="Proteomes" id="UP000032120"/>
    </source>
</evidence>
<evidence type="ECO:0000256" key="2">
    <source>
        <dbReference type="SAM" id="Phobius"/>
    </source>
</evidence>
<sequence length="172" mass="18553">MVGDSPASNTASRRSEAGFPPSSPESAVPGRGSIPPSPLRPQATPQRPIREAGFFRSLFDLSFASDRVVTVSFARLIYLLVAIFSVMWWLIGAVILFAIGGNEYLSNAELFTVWGTLHLVLGPIGVILTVVFWRVALEVTIALIRTSQNTAKLVHLAQTSGGSRCSKPEEKA</sequence>
<keyword evidence="4" id="KW-1185">Reference proteome</keyword>
<protein>
    <recommendedName>
        <fullName evidence="5">DUF4282 domain-containing protein</fullName>
    </recommendedName>
</protein>
<reference evidence="3 4" key="1">
    <citation type="submission" date="2015-01" db="EMBL/GenBank/DDBJ databases">
        <title>Draft genome sequence of Leucobacter komagatae strain VKM ST2845.</title>
        <authorList>
            <person name="Karlyshev A.V."/>
            <person name="Kudryashova E.B."/>
        </authorList>
    </citation>
    <scope>NUCLEOTIDE SEQUENCE [LARGE SCALE GENOMIC DNA]</scope>
    <source>
        <strain evidence="3 4">VKM ST2845</strain>
    </source>
</reference>
<gene>
    <name evidence="3" type="ORF">SD72_15090</name>
</gene>
<keyword evidence="2" id="KW-0812">Transmembrane</keyword>
<feature type="compositionally biased region" description="Polar residues" evidence="1">
    <location>
        <begin position="1"/>
        <end position="12"/>
    </location>
</feature>
<evidence type="ECO:0000313" key="3">
    <source>
        <dbReference type="EMBL" id="KIP51479.1"/>
    </source>
</evidence>
<accession>A0A0D0IIM8</accession>
<feature type="transmembrane region" description="Helical" evidence="2">
    <location>
        <begin position="111"/>
        <end position="135"/>
    </location>
</feature>